<keyword evidence="7" id="KW-0479">Metal-binding</keyword>
<evidence type="ECO:0000256" key="16">
    <source>
        <dbReference type="ARBA" id="ARBA00023157"/>
    </source>
</evidence>
<keyword evidence="16 17" id="KW-1015">Disulfide bond</keyword>
<dbReference type="PROSITE" id="PS00135">
    <property type="entry name" value="TRYPSIN_SER"/>
    <property type="match status" value="1"/>
</dbReference>
<evidence type="ECO:0000256" key="11">
    <source>
        <dbReference type="ARBA" id="ARBA00022801"/>
    </source>
</evidence>
<dbReference type="InterPro" id="IPR000742">
    <property type="entry name" value="EGF"/>
</dbReference>
<evidence type="ECO:0000256" key="18">
    <source>
        <dbReference type="PROSITE-ProRule" id="PRU00302"/>
    </source>
</evidence>
<evidence type="ECO:0000259" key="20">
    <source>
        <dbReference type="PROSITE" id="PS01180"/>
    </source>
</evidence>
<dbReference type="SMART" id="SM00181">
    <property type="entry name" value="EGF"/>
    <property type="match status" value="1"/>
</dbReference>
<dbReference type="Gene3D" id="2.10.25.10">
    <property type="entry name" value="Laminin"/>
    <property type="match status" value="1"/>
</dbReference>
<keyword evidence="13" id="KW-0862">Zinc</keyword>
<evidence type="ECO:0000256" key="14">
    <source>
        <dbReference type="ARBA" id="ARBA00022859"/>
    </source>
</evidence>
<dbReference type="GO" id="GO:0003677">
    <property type="term" value="F:DNA binding"/>
    <property type="evidence" value="ECO:0007669"/>
    <property type="project" value="UniProtKB-UniRule"/>
</dbReference>
<keyword evidence="4" id="KW-0399">Innate immunity</keyword>
<dbReference type="Gene3D" id="2.40.10.10">
    <property type="entry name" value="Trypsin-like serine proteases"/>
    <property type="match status" value="1"/>
</dbReference>
<dbReference type="SUPFAM" id="SSF49854">
    <property type="entry name" value="Spermadhesin, CUB domain"/>
    <property type="match status" value="2"/>
</dbReference>
<sequence>MRHRCVNEEKRPLAVRVMGRNTISVRSIYGISPSHQDLRDVCCVIHGCSNSSNKNPGVSFYAIPTVRKREGKETEELSQRRRDLWLTLARINRLNFQPTPHSEVCSHHFTTVTSCVGKHKLPPRPESQHTHSPWGRELIVNSCNVTCGGRLEFRRECSTFPTYRGIYKVMELTRVIVILAQCVWPLWTQVIHLTDMYGTIKSPNFPESYPKEIDLQWNITVPDGYQIRLYFMHFDIEPSYLCEYDYLKVYSDSEEPAVFCGKENTDTEQVPADNVITSPRNVLSVAFRSDFSNEERYSGFEAHFSAVDVDECRDRNDEDLVCDHFCHNYIGGFYCSCRYGFLLHSDNRTCKVECNESVYTERSGEIISADFPKSYPKSSDCTYRIELEEGFQITLEFDDTFDIEDHPEVTCPYDFIKINAGDKDFGPFCGEQSPGKIQTGSNIVNILFHSDSTGENLGWKVTYTSTGSECSPLAAPLNGHLEPLQSNYIFKDHITLTCDPGYSLRQRDKEFEHYQIECQRDGKWSSDVPLCKKPWNSTAFGSRIQYSCRDSPQVNNTYSCHQGGEWVSEDGTPLPTCLPGDLERTLSTNPESQLPTPLASTPLACGEQSQLFPAQQKRIVGGRTASPGLFPWQVLLSVEDVSRVPEDRWFGSGALLSSTWVLTAAHVLRSHRRDLSVVPVASEHIRVHLGLTDVRDKHLATNRSVAKVILHPQFDPQNYNNDIALVKLSQEVVLSALIRPVCLPKPGVKGHALLPLPNTLGIVAGWGINTANVSASTSGLTSDLGTVSELLQYVKLPVVPQDECEASYASRSVNYNITSNMFCAGFYEGGQDTCLGDSGGAFVTQDARSGRWVAQGLVSWGGPEECGSHRVYGVYTRVANYVHWLHRHMDVDR</sequence>
<dbReference type="SMART" id="SM00179">
    <property type="entry name" value="EGF_CA"/>
    <property type="match status" value="1"/>
</dbReference>
<accession>A0A7J6CAW5</accession>
<dbReference type="InterPro" id="IPR001314">
    <property type="entry name" value="Peptidase_S1A"/>
</dbReference>
<dbReference type="FunFam" id="2.10.25.10:FF:000059">
    <property type="entry name" value="Mannan-binding lectin serine protease 1"/>
    <property type="match status" value="1"/>
</dbReference>
<comment type="caution">
    <text evidence="18">Lacks conserved residue(s) required for the propagation of feature annotation.</text>
</comment>
<keyword evidence="11" id="KW-0378">Hydrolase</keyword>
<dbReference type="FunFam" id="2.60.120.290:FF:000012">
    <property type="entry name" value="mannan-binding lectin serine protease 1 isoform X1"/>
    <property type="match status" value="1"/>
</dbReference>
<evidence type="ECO:0000256" key="19">
    <source>
        <dbReference type="PROSITE-ProRule" id="PRU00309"/>
    </source>
</evidence>
<dbReference type="SUPFAM" id="SSF57716">
    <property type="entry name" value="Glucocorticoid receptor-like (DNA-binding domain)"/>
    <property type="match status" value="1"/>
</dbReference>
<dbReference type="PANTHER" id="PTHR24255:SF13">
    <property type="entry name" value="MANNAN-BINDING LECTIN SERINE PROTEASE 1"/>
    <property type="match status" value="1"/>
</dbReference>
<dbReference type="CDD" id="cd00054">
    <property type="entry name" value="EGF_CA"/>
    <property type="match status" value="1"/>
</dbReference>
<evidence type="ECO:0000313" key="25">
    <source>
        <dbReference type="Proteomes" id="UP000579812"/>
    </source>
</evidence>
<dbReference type="Proteomes" id="UP000579812">
    <property type="component" value="Unassembled WGS sequence"/>
</dbReference>
<evidence type="ECO:0000256" key="8">
    <source>
        <dbReference type="ARBA" id="ARBA00022729"/>
    </source>
</evidence>
<dbReference type="SMART" id="SM00042">
    <property type="entry name" value="CUB"/>
    <property type="match status" value="2"/>
</dbReference>
<evidence type="ECO:0000256" key="6">
    <source>
        <dbReference type="ARBA" id="ARBA00022670"/>
    </source>
</evidence>
<dbReference type="Pfam" id="PF00089">
    <property type="entry name" value="Trypsin"/>
    <property type="match status" value="1"/>
</dbReference>
<dbReference type="Pfam" id="PF00084">
    <property type="entry name" value="Sushi"/>
    <property type="match status" value="1"/>
</dbReference>
<evidence type="ECO:0000256" key="3">
    <source>
        <dbReference type="ARBA" id="ARBA00022536"/>
    </source>
</evidence>
<evidence type="ECO:0000259" key="21">
    <source>
        <dbReference type="PROSITE" id="PS50240"/>
    </source>
</evidence>
<name>A0A7J6CAW5_9TELE</name>
<dbReference type="InterPro" id="IPR033116">
    <property type="entry name" value="TRYPSIN_SER"/>
</dbReference>
<evidence type="ECO:0000256" key="5">
    <source>
        <dbReference type="ARBA" id="ARBA00022659"/>
    </source>
</evidence>
<feature type="domain" description="Sushi" evidence="22">
    <location>
        <begin position="468"/>
        <end position="533"/>
    </location>
</feature>
<dbReference type="GO" id="GO:0008270">
    <property type="term" value="F:zinc ion binding"/>
    <property type="evidence" value="ECO:0007669"/>
    <property type="project" value="UniProtKB-KW"/>
</dbReference>
<dbReference type="GO" id="GO:0005615">
    <property type="term" value="C:extracellular space"/>
    <property type="evidence" value="ECO:0007669"/>
    <property type="project" value="TreeGrafter"/>
</dbReference>
<dbReference type="FunFam" id="2.60.120.290:FF:000006">
    <property type="entry name" value="Mannan-binding lectin serine protease 1"/>
    <property type="match status" value="1"/>
</dbReference>
<protein>
    <recommendedName>
        <fullName evidence="26">Mannan-binding lectin serine protease 1</fullName>
    </recommendedName>
</protein>
<evidence type="ECO:0000256" key="17">
    <source>
        <dbReference type="PROSITE-ProRule" id="PRU00059"/>
    </source>
</evidence>
<reference evidence="24 25" key="1">
    <citation type="submission" date="2020-04" db="EMBL/GenBank/DDBJ databases">
        <title>Chromosome-level genome assembly of a cyprinid fish Onychostoma macrolepis by integration of Nanopore Sequencing, Bionano and Hi-C technology.</title>
        <authorList>
            <person name="Wang D."/>
        </authorList>
    </citation>
    <scope>NUCLEOTIDE SEQUENCE [LARGE SCALE GENOMIC DNA]</scope>
    <source>
        <strain evidence="24">SWU-2019</strain>
        <tissue evidence="24">Muscle</tissue>
    </source>
</reference>
<dbReference type="CDD" id="cd00033">
    <property type="entry name" value="CCP"/>
    <property type="match status" value="1"/>
</dbReference>
<dbReference type="PROSITE" id="PS01180">
    <property type="entry name" value="CUB"/>
    <property type="match status" value="2"/>
</dbReference>
<dbReference type="InterPro" id="IPR006612">
    <property type="entry name" value="THAP_Znf"/>
</dbReference>
<dbReference type="GO" id="GO:0004252">
    <property type="term" value="F:serine-type endopeptidase activity"/>
    <property type="evidence" value="ECO:0007669"/>
    <property type="project" value="InterPro"/>
</dbReference>
<evidence type="ECO:0000256" key="1">
    <source>
        <dbReference type="ARBA" id="ARBA00004613"/>
    </source>
</evidence>
<keyword evidence="6" id="KW-0645">Protease</keyword>
<feature type="disulfide bond" evidence="17">
    <location>
        <begin position="354"/>
        <end position="381"/>
    </location>
</feature>
<dbReference type="GO" id="GO:0006508">
    <property type="term" value="P:proteolysis"/>
    <property type="evidence" value="ECO:0007669"/>
    <property type="project" value="UniProtKB-KW"/>
</dbReference>
<organism evidence="24 25">
    <name type="scientific">Onychostoma macrolepis</name>
    <dbReference type="NCBI Taxonomy" id="369639"/>
    <lineage>
        <taxon>Eukaryota</taxon>
        <taxon>Metazoa</taxon>
        <taxon>Chordata</taxon>
        <taxon>Craniata</taxon>
        <taxon>Vertebrata</taxon>
        <taxon>Euteleostomi</taxon>
        <taxon>Actinopterygii</taxon>
        <taxon>Neopterygii</taxon>
        <taxon>Teleostei</taxon>
        <taxon>Ostariophysi</taxon>
        <taxon>Cypriniformes</taxon>
        <taxon>Cyprinidae</taxon>
        <taxon>Acrossocheilinae</taxon>
        <taxon>Onychostoma</taxon>
    </lineage>
</organism>
<dbReference type="CDD" id="cd00041">
    <property type="entry name" value="CUB"/>
    <property type="match status" value="2"/>
</dbReference>
<dbReference type="SMART" id="SM00020">
    <property type="entry name" value="Tryp_SPc"/>
    <property type="match status" value="1"/>
</dbReference>
<dbReference type="InterPro" id="IPR018097">
    <property type="entry name" value="EGF_Ca-bd_CS"/>
</dbReference>
<dbReference type="SUPFAM" id="SSF50494">
    <property type="entry name" value="Trypsin-like serine proteases"/>
    <property type="match status" value="1"/>
</dbReference>
<dbReference type="EMBL" id="JAAMOB010000015">
    <property type="protein sequence ID" value="KAF4104336.1"/>
    <property type="molecule type" value="Genomic_DNA"/>
</dbReference>
<feature type="domain" description="THAP-type" evidence="23">
    <location>
        <begin position="38"/>
        <end position="125"/>
    </location>
</feature>
<dbReference type="SUPFAM" id="SSF57535">
    <property type="entry name" value="Complement control module/SCR domain"/>
    <property type="match status" value="1"/>
</dbReference>
<dbReference type="InterPro" id="IPR000436">
    <property type="entry name" value="Sushi_SCR_CCP_dom"/>
</dbReference>
<keyword evidence="14" id="KW-0391">Immunity</keyword>
<evidence type="ECO:0000256" key="15">
    <source>
        <dbReference type="ARBA" id="ARBA00023125"/>
    </source>
</evidence>
<keyword evidence="5 18" id="KW-0768">Sushi</keyword>
<evidence type="ECO:0000256" key="13">
    <source>
        <dbReference type="ARBA" id="ARBA00022833"/>
    </source>
</evidence>
<dbReference type="PROSITE" id="PS01187">
    <property type="entry name" value="EGF_CA"/>
    <property type="match status" value="1"/>
</dbReference>
<evidence type="ECO:0000256" key="7">
    <source>
        <dbReference type="ARBA" id="ARBA00022723"/>
    </source>
</evidence>
<dbReference type="InterPro" id="IPR001881">
    <property type="entry name" value="EGF-like_Ca-bd_dom"/>
</dbReference>
<evidence type="ECO:0000256" key="2">
    <source>
        <dbReference type="ARBA" id="ARBA00022525"/>
    </source>
</evidence>
<proteinExistence type="predicted"/>
<dbReference type="PROSITE" id="PS50950">
    <property type="entry name" value="ZF_THAP"/>
    <property type="match status" value="1"/>
</dbReference>
<dbReference type="InterPro" id="IPR043504">
    <property type="entry name" value="Peptidase_S1_PA_chymotrypsin"/>
</dbReference>
<evidence type="ECO:0000256" key="4">
    <source>
        <dbReference type="ARBA" id="ARBA00022588"/>
    </source>
</evidence>
<dbReference type="SUPFAM" id="SSF57196">
    <property type="entry name" value="EGF/Laminin"/>
    <property type="match status" value="1"/>
</dbReference>
<dbReference type="Pfam" id="PF00431">
    <property type="entry name" value="CUB"/>
    <property type="match status" value="2"/>
</dbReference>
<comment type="caution">
    <text evidence="24">The sequence shown here is derived from an EMBL/GenBank/DDBJ whole genome shotgun (WGS) entry which is preliminary data.</text>
</comment>
<dbReference type="InterPro" id="IPR035914">
    <property type="entry name" value="Sperma_CUB_dom_sf"/>
</dbReference>
<evidence type="ECO:0000256" key="9">
    <source>
        <dbReference type="ARBA" id="ARBA00022737"/>
    </source>
</evidence>
<dbReference type="Gene3D" id="2.60.120.290">
    <property type="entry name" value="Spermadhesin, CUB domain"/>
    <property type="match status" value="2"/>
</dbReference>
<keyword evidence="15 19" id="KW-0238">DNA-binding</keyword>
<feature type="domain" description="CUB" evidence="20">
    <location>
        <begin position="354"/>
        <end position="466"/>
    </location>
</feature>
<keyword evidence="25" id="KW-1185">Reference proteome</keyword>
<dbReference type="AlphaFoldDB" id="A0A7J6CAW5"/>
<dbReference type="PANTHER" id="PTHR24255">
    <property type="entry name" value="COMPLEMENT COMPONENT 1, S SUBCOMPONENT-RELATED"/>
    <property type="match status" value="1"/>
</dbReference>
<dbReference type="PROSITE" id="PS50240">
    <property type="entry name" value="TRYPSIN_DOM"/>
    <property type="match status" value="1"/>
</dbReference>
<dbReference type="InterPro" id="IPR000859">
    <property type="entry name" value="CUB_dom"/>
</dbReference>
<dbReference type="PRINTS" id="PR00722">
    <property type="entry name" value="CHYMOTRYPSIN"/>
</dbReference>
<dbReference type="GO" id="GO:0005509">
    <property type="term" value="F:calcium ion binding"/>
    <property type="evidence" value="ECO:0007669"/>
    <property type="project" value="InterPro"/>
</dbReference>
<keyword evidence="2" id="KW-0964">Secreted</keyword>
<keyword evidence="8" id="KW-0732">Signal</keyword>
<dbReference type="Pfam" id="PF05485">
    <property type="entry name" value="THAP"/>
    <property type="match status" value="1"/>
</dbReference>
<evidence type="ECO:0000259" key="22">
    <source>
        <dbReference type="PROSITE" id="PS50923"/>
    </source>
</evidence>
<evidence type="ECO:0000256" key="10">
    <source>
        <dbReference type="ARBA" id="ARBA00022771"/>
    </source>
</evidence>
<dbReference type="CDD" id="cd00190">
    <property type="entry name" value="Tryp_SPc"/>
    <property type="match status" value="1"/>
</dbReference>
<keyword evidence="9" id="KW-0677">Repeat</keyword>
<dbReference type="InterPro" id="IPR001254">
    <property type="entry name" value="Trypsin_dom"/>
</dbReference>
<evidence type="ECO:0000256" key="12">
    <source>
        <dbReference type="ARBA" id="ARBA00022825"/>
    </source>
</evidence>
<feature type="domain" description="CUB" evidence="20">
    <location>
        <begin position="182"/>
        <end position="307"/>
    </location>
</feature>
<dbReference type="SMART" id="SM00032">
    <property type="entry name" value="CCP"/>
    <property type="match status" value="1"/>
</dbReference>
<feature type="domain" description="Peptidase S1" evidence="21">
    <location>
        <begin position="619"/>
        <end position="890"/>
    </location>
</feature>
<dbReference type="PROSITE" id="PS50923">
    <property type="entry name" value="SUSHI"/>
    <property type="match status" value="1"/>
</dbReference>
<evidence type="ECO:0000259" key="23">
    <source>
        <dbReference type="PROSITE" id="PS50950"/>
    </source>
</evidence>
<evidence type="ECO:0008006" key="26">
    <source>
        <dbReference type="Google" id="ProtNLM"/>
    </source>
</evidence>
<keyword evidence="12" id="KW-0720">Serine protease</keyword>
<gene>
    <name evidence="24" type="ORF">G5714_015323</name>
</gene>
<evidence type="ECO:0000313" key="24">
    <source>
        <dbReference type="EMBL" id="KAF4104336.1"/>
    </source>
</evidence>
<dbReference type="FunFam" id="2.40.10.10:FF:000062">
    <property type="entry name" value="mannan-binding lectin serine protease 1 isoform X1"/>
    <property type="match status" value="1"/>
</dbReference>
<keyword evidence="10 19" id="KW-0863">Zinc-finger</keyword>
<dbReference type="InterPro" id="IPR009003">
    <property type="entry name" value="Peptidase_S1_PA"/>
</dbReference>
<keyword evidence="3" id="KW-0245">EGF-like domain</keyword>
<dbReference type="InterPro" id="IPR035976">
    <property type="entry name" value="Sushi/SCR/CCP_sf"/>
</dbReference>
<dbReference type="FunFam" id="2.40.10.10:FF:000068">
    <property type="entry name" value="transmembrane protease serine 2"/>
    <property type="match status" value="1"/>
</dbReference>
<dbReference type="Gene3D" id="2.10.70.10">
    <property type="entry name" value="Complement Module, domain 1"/>
    <property type="match status" value="2"/>
</dbReference>
<comment type="subcellular location">
    <subcellularLocation>
        <location evidence="1">Secreted</location>
    </subcellularLocation>
</comment>
<dbReference type="GO" id="GO:0045087">
    <property type="term" value="P:innate immune response"/>
    <property type="evidence" value="ECO:0007669"/>
    <property type="project" value="UniProtKB-KW"/>
</dbReference>